<evidence type="ECO:0000313" key="3">
    <source>
        <dbReference type="EMBL" id="MBB4859198.1"/>
    </source>
</evidence>
<gene>
    <name evidence="3" type="ORF">HNO88_002527</name>
</gene>
<evidence type="ECO:0000313" key="4">
    <source>
        <dbReference type="Proteomes" id="UP000555448"/>
    </source>
</evidence>
<dbReference type="RefSeq" id="WP_184245613.1">
    <property type="nucleotide sequence ID" value="NZ_JACHLR010000010.1"/>
</dbReference>
<proteinExistence type="predicted"/>
<feature type="transmembrane region" description="Helical" evidence="2">
    <location>
        <begin position="40"/>
        <end position="59"/>
    </location>
</feature>
<accession>A0A7W7KBM6</accession>
<name>A0A7W7KBM6_9SPHN</name>
<evidence type="ECO:0000256" key="1">
    <source>
        <dbReference type="SAM" id="MobiDB-lite"/>
    </source>
</evidence>
<feature type="transmembrane region" description="Helical" evidence="2">
    <location>
        <begin position="108"/>
        <end position="128"/>
    </location>
</feature>
<dbReference type="EMBL" id="JACHLR010000010">
    <property type="protein sequence ID" value="MBB4859198.1"/>
    <property type="molecule type" value="Genomic_DNA"/>
</dbReference>
<feature type="transmembrane region" description="Helical" evidence="2">
    <location>
        <begin position="6"/>
        <end position="28"/>
    </location>
</feature>
<feature type="region of interest" description="Disordered" evidence="1">
    <location>
        <begin position="195"/>
        <end position="217"/>
    </location>
</feature>
<dbReference type="AlphaFoldDB" id="A0A7W7KBM6"/>
<evidence type="ECO:0000256" key="2">
    <source>
        <dbReference type="SAM" id="Phobius"/>
    </source>
</evidence>
<keyword evidence="2" id="KW-0472">Membrane</keyword>
<keyword evidence="2" id="KW-0812">Transmembrane</keyword>
<organism evidence="3 4">
    <name type="scientific">Novosphingobium chloroacetimidivorans</name>
    <dbReference type="NCBI Taxonomy" id="1428314"/>
    <lineage>
        <taxon>Bacteria</taxon>
        <taxon>Pseudomonadati</taxon>
        <taxon>Pseudomonadota</taxon>
        <taxon>Alphaproteobacteria</taxon>
        <taxon>Sphingomonadales</taxon>
        <taxon>Sphingomonadaceae</taxon>
        <taxon>Novosphingobium</taxon>
    </lineage>
</organism>
<protein>
    <submittedName>
        <fullName evidence="3">Uncharacterized protein</fullName>
    </submittedName>
</protein>
<feature type="compositionally biased region" description="Basic and acidic residues" evidence="1">
    <location>
        <begin position="205"/>
        <end position="214"/>
    </location>
</feature>
<sequence>MPLTLGFLTSVLILLPGLVALATFNLRVGRAGARRPEQSLTAISALVAVTIVAVMTHYVGWVVAAAAIDAAIAIHDAWHVDLGPAVPNPIATFFTAVTNATPITPNEAIAPAALLLLEVFAIIGFVGSDSFDLLVDRMDWSGQGWVFQHNASRPERLCTHRSRLHIDGGWSLRHRLQGRRHRRATRYQWRASISRARTPRAVPKQADEAGKDDPESGFELAHDWVGQQLPPKNRMMRA</sequence>
<keyword evidence="2" id="KW-1133">Transmembrane helix</keyword>
<reference evidence="3 4" key="1">
    <citation type="submission" date="2020-08" db="EMBL/GenBank/DDBJ databases">
        <title>Functional genomics of gut bacteria from endangered species of beetles.</title>
        <authorList>
            <person name="Carlos-Shanley C."/>
        </authorList>
    </citation>
    <scope>NUCLEOTIDE SEQUENCE [LARGE SCALE GENOMIC DNA]</scope>
    <source>
        <strain evidence="3 4">S00245</strain>
    </source>
</reference>
<keyword evidence="4" id="KW-1185">Reference proteome</keyword>
<comment type="caution">
    <text evidence="3">The sequence shown here is derived from an EMBL/GenBank/DDBJ whole genome shotgun (WGS) entry which is preliminary data.</text>
</comment>
<dbReference type="Proteomes" id="UP000555448">
    <property type="component" value="Unassembled WGS sequence"/>
</dbReference>